<feature type="domain" description="UspA" evidence="2">
    <location>
        <begin position="166"/>
        <end position="284"/>
    </location>
</feature>
<dbReference type="PRINTS" id="PR01438">
    <property type="entry name" value="UNVRSLSTRESS"/>
</dbReference>
<proteinExistence type="inferred from homology"/>
<dbReference type="Gene3D" id="3.40.50.12370">
    <property type="match status" value="1"/>
</dbReference>
<dbReference type="RefSeq" id="WP_051244518.1">
    <property type="nucleotide sequence ID" value="NZ_FNBW01000007.1"/>
</dbReference>
<sequence>MKRIFVPLLGELGDRAALDAAGKLLAASGGFVDARVLRRDPRDVLPIVGEGFGAAMIDEVMAAAEKGSQEQAAKARKNFDEWATAAGANVGAAPGAEGLSATFGELVGPVPGVEVAAERVSDVVICARAPRDVSPDRAALLEVAVMEAGRPVIVVPDAELESIATTILVAWNGSAEAARAVSMAMPLLLQAGKVVVVTVDDGDVSADPEPLADTLRANGVKAEAVKATMDKAGVAATLEVEAGKQKADLILIGAYSHSRVREFVMGGVTDDALTEGSVPMMLAR</sequence>
<dbReference type="CDD" id="cd00293">
    <property type="entry name" value="USP-like"/>
    <property type="match status" value="1"/>
</dbReference>
<dbReference type="SUPFAM" id="SSF52402">
    <property type="entry name" value="Adenine nucleotide alpha hydrolases-like"/>
    <property type="match status" value="1"/>
</dbReference>
<gene>
    <name evidence="3" type="ORF">SAMN05660686_02684</name>
</gene>
<comment type="similarity">
    <text evidence="1">Belongs to the universal stress protein A family.</text>
</comment>
<evidence type="ECO:0000259" key="2">
    <source>
        <dbReference type="Pfam" id="PF00582"/>
    </source>
</evidence>
<evidence type="ECO:0000313" key="3">
    <source>
        <dbReference type="EMBL" id="SDF88554.1"/>
    </source>
</evidence>
<protein>
    <submittedName>
        <fullName evidence="3">Universal stress protein family protein</fullName>
    </submittedName>
</protein>
<dbReference type="EMBL" id="FNBW01000007">
    <property type="protein sequence ID" value="SDF88554.1"/>
    <property type="molecule type" value="Genomic_DNA"/>
</dbReference>
<dbReference type="OrthoDB" id="9804721at2"/>
<reference evidence="3 4" key="1">
    <citation type="submission" date="2016-10" db="EMBL/GenBank/DDBJ databases">
        <authorList>
            <person name="Varghese N."/>
            <person name="Submissions S."/>
        </authorList>
    </citation>
    <scope>NUCLEOTIDE SEQUENCE [LARGE SCALE GENOMIC DNA]</scope>
    <source>
        <strain evidence="3 4">DSM 18839</strain>
    </source>
</reference>
<comment type="caution">
    <text evidence="3">The sequence shown here is derived from an EMBL/GenBank/DDBJ whole genome shotgun (WGS) entry which is preliminary data.</text>
</comment>
<evidence type="ECO:0000313" key="4">
    <source>
        <dbReference type="Proteomes" id="UP000198615"/>
    </source>
</evidence>
<dbReference type="Proteomes" id="UP000198615">
    <property type="component" value="Unassembled WGS sequence"/>
</dbReference>
<dbReference type="InterPro" id="IPR006016">
    <property type="entry name" value="UspA"/>
</dbReference>
<evidence type="ECO:0000256" key="1">
    <source>
        <dbReference type="ARBA" id="ARBA00008791"/>
    </source>
</evidence>
<dbReference type="Pfam" id="PF00582">
    <property type="entry name" value="Usp"/>
    <property type="match status" value="1"/>
</dbReference>
<dbReference type="AlphaFoldDB" id="A0A8G2BKH6"/>
<accession>A0A8G2BKH6</accession>
<name>A0A8G2BKH6_9PROT</name>
<dbReference type="InterPro" id="IPR006015">
    <property type="entry name" value="Universal_stress_UspA"/>
</dbReference>
<organism evidence="3 4">
    <name type="scientific">Thalassobaculum litoreum DSM 18839</name>
    <dbReference type="NCBI Taxonomy" id="1123362"/>
    <lineage>
        <taxon>Bacteria</taxon>
        <taxon>Pseudomonadati</taxon>
        <taxon>Pseudomonadota</taxon>
        <taxon>Alphaproteobacteria</taxon>
        <taxon>Rhodospirillales</taxon>
        <taxon>Thalassobaculaceae</taxon>
        <taxon>Thalassobaculum</taxon>
    </lineage>
</organism>
<keyword evidence="4" id="KW-1185">Reference proteome</keyword>